<evidence type="ECO:0000313" key="4">
    <source>
        <dbReference type="Proteomes" id="UP000250434"/>
    </source>
</evidence>
<dbReference type="Pfam" id="PF00561">
    <property type="entry name" value="Abhydrolase_1"/>
    <property type="match status" value="1"/>
</dbReference>
<proteinExistence type="predicted"/>
<dbReference type="PRINTS" id="PR00412">
    <property type="entry name" value="EPOXHYDRLASE"/>
</dbReference>
<dbReference type="Gene3D" id="3.40.50.1820">
    <property type="entry name" value="alpha/beta hydrolase"/>
    <property type="match status" value="1"/>
</dbReference>
<keyword evidence="1" id="KW-0378">Hydrolase</keyword>
<dbReference type="NCBIfam" id="NF002043">
    <property type="entry name" value="PRK00870.1"/>
    <property type="match status" value="1"/>
</dbReference>
<evidence type="ECO:0000313" key="3">
    <source>
        <dbReference type="EMBL" id="AXB45911.1"/>
    </source>
</evidence>
<dbReference type="SUPFAM" id="SSF53474">
    <property type="entry name" value="alpha/beta-Hydrolases"/>
    <property type="match status" value="1"/>
</dbReference>
<organism evidence="3 4">
    <name type="scientific">Amycolatopsis albispora</name>
    <dbReference type="NCBI Taxonomy" id="1804986"/>
    <lineage>
        <taxon>Bacteria</taxon>
        <taxon>Bacillati</taxon>
        <taxon>Actinomycetota</taxon>
        <taxon>Actinomycetes</taxon>
        <taxon>Pseudonocardiales</taxon>
        <taxon>Pseudonocardiaceae</taxon>
        <taxon>Amycolatopsis</taxon>
    </lineage>
</organism>
<dbReference type="OrthoDB" id="812569at2"/>
<dbReference type="AlphaFoldDB" id="A0A344LCY7"/>
<sequence length="309" mass="33043">MRLLRTPDDRFTDLPDFDFPVFYADLEDPACGIVRMAYVEAGPPDGPPVLLLHGEPTWSFLYRKVLPVLADAGLRAIAPDLVGFGRSDKPADIADHSYARHVEWVRSLVFDALDLRHVTIVGQDWGGLIGLRLAAENLGRVAGVVAANTGLPTGDTDMPAEWHAFRQAMETAQIMDIARFVQAGTKTKLTGAERAAYDAPFPNEMYKAGPRAMPGLVPITPDDPASAANRLALATLTTADLPILSAFSDGDPITAGWEPEVRKLKGAAGLDHPTIRGAGHFLQEDAGAELGRVVAGFVAGPATTLTSRD</sequence>
<dbReference type="RefSeq" id="WP_113695141.1">
    <property type="nucleotide sequence ID" value="NZ_CP015163.1"/>
</dbReference>
<keyword evidence="4" id="KW-1185">Reference proteome</keyword>
<name>A0A344LCY7_9PSEU</name>
<dbReference type="InterPro" id="IPR000073">
    <property type="entry name" value="AB_hydrolase_1"/>
</dbReference>
<dbReference type="PRINTS" id="PR00111">
    <property type="entry name" value="ABHYDROLASE"/>
</dbReference>
<feature type="domain" description="AB hydrolase-1" evidence="2">
    <location>
        <begin position="47"/>
        <end position="169"/>
    </location>
</feature>
<dbReference type="KEGG" id="aab:A4R43_28360"/>
<accession>A0A344LCY7</accession>
<dbReference type="PANTHER" id="PTHR42977">
    <property type="entry name" value="HYDROLASE-RELATED"/>
    <property type="match status" value="1"/>
</dbReference>
<evidence type="ECO:0000259" key="2">
    <source>
        <dbReference type="Pfam" id="PF00561"/>
    </source>
</evidence>
<protein>
    <submittedName>
        <fullName evidence="3">Haloalkane dehalogenase</fullName>
    </submittedName>
</protein>
<dbReference type="PANTHER" id="PTHR42977:SF3">
    <property type="entry name" value="AB HYDROLASE-1 DOMAIN-CONTAINING PROTEIN"/>
    <property type="match status" value="1"/>
</dbReference>
<dbReference type="GO" id="GO:0004301">
    <property type="term" value="F:epoxide hydrolase activity"/>
    <property type="evidence" value="ECO:0007669"/>
    <property type="project" value="TreeGrafter"/>
</dbReference>
<dbReference type="InterPro" id="IPR029058">
    <property type="entry name" value="AB_hydrolase_fold"/>
</dbReference>
<dbReference type="InterPro" id="IPR000639">
    <property type="entry name" value="Epox_hydrolase-like"/>
</dbReference>
<evidence type="ECO:0000256" key="1">
    <source>
        <dbReference type="ARBA" id="ARBA00022801"/>
    </source>
</evidence>
<reference evidence="3 4" key="1">
    <citation type="submission" date="2016-04" db="EMBL/GenBank/DDBJ databases">
        <title>Complete genome sequence and analysis of deep-sea sediment isolate, Amycolatopsis sp. WP1.</title>
        <authorList>
            <person name="Wang H."/>
            <person name="Chen S."/>
            <person name="Wu Q."/>
        </authorList>
    </citation>
    <scope>NUCLEOTIDE SEQUENCE [LARGE SCALE GENOMIC DNA]</scope>
    <source>
        <strain evidence="3 4">WP1</strain>
    </source>
</reference>
<dbReference type="Proteomes" id="UP000250434">
    <property type="component" value="Chromosome"/>
</dbReference>
<gene>
    <name evidence="3" type="ORF">A4R43_28360</name>
</gene>
<dbReference type="InterPro" id="IPR051340">
    <property type="entry name" value="Haloalkane_dehalogenase"/>
</dbReference>
<dbReference type="EMBL" id="CP015163">
    <property type="protein sequence ID" value="AXB45911.1"/>
    <property type="molecule type" value="Genomic_DNA"/>
</dbReference>